<protein>
    <submittedName>
        <fullName evidence="2">Uridine phosphorylase (Udp)</fullName>
    </submittedName>
</protein>
<evidence type="ECO:0000313" key="3">
    <source>
        <dbReference type="Proteomes" id="UP000034739"/>
    </source>
</evidence>
<dbReference type="Proteomes" id="UP000034739">
    <property type="component" value="Unassembled WGS sequence"/>
</dbReference>
<gene>
    <name evidence="2" type="ORF">UY16_C0061G0004</name>
</gene>
<comment type="caution">
    <text evidence="2">The sequence shown here is derived from an EMBL/GenBank/DDBJ whole genome shotgun (WGS) entry which is preliminary data.</text>
</comment>
<accession>A0A0G1W714</accession>
<dbReference type="Pfam" id="PF01048">
    <property type="entry name" value="PNP_UDP_1"/>
    <property type="match status" value="1"/>
</dbReference>
<dbReference type="PATRIC" id="fig|1618445.3.peg.1191"/>
<dbReference type="CDD" id="cd17767">
    <property type="entry name" value="UP_EcUdp-like"/>
    <property type="match status" value="1"/>
</dbReference>
<evidence type="ECO:0000259" key="1">
    <source>
        <dbReference type="Pfam" id="PF01048"/>
    </source>
</evidence>
<organism evidence="2 3">
    <name type="scientific">Candidatus Gottesmanbacteria bacterium GW2011_GWA2_47_9</name>
    <dbReference type="NCBI Taxonomy" id="1618445"/>
    <lineage>
        <taxon>Bacteria</taxon>
        <taxon>Candidatus Gottesmaniibacteriota</taxon>
    </lineage>
</organism>
<dbReference type="InterPro" id="IPR000845">
    <property type="entry name" value="Nucleoside_phosphorylase_d"/>
</dbReference>
<dbReference type="AlphaFoldDB" id="A0A0G1W714"/>
<dbReference type="SUPFAM" id="SSF53167">
    <property type="entry name" value="Purine and uridine phosphorylases"/>
    <property type="match status" value="1"/>
</dbReference>
<dbReference type="GO" id="GO:0009116">
    <property type="term" value="P:nucleoside metabolic process"/>
    <property type="evidence" value="ECO:0007669"/>
    <property type="project" value="InterPro"/>
</dbReference>
<sequence>MKQDEKISAKAPVIGGKQYHIDCGPGDVARSVLIPGDPARVNKIASVWDSAHEVANHREYHTMTGEFKGVPISCTSSGFGSPSLIIAVDELSRIGVDTFIRVGSTGGLHEDMQLGDLVISTGAVRLDGASKDLVIPEYPAVAHYEVVMALIQAAEEVGVRYHVGVTASTDTFYTGQGRPALGGYLPSFKEHILEDMQKAGVKNFEMEVGALLTAANIFGKRAGAACIVIANRVTDDFQITDDMQKRAGLVASTAVSILATWDKEKEKKGKRFLYPKLLS</sequence>
<dbReference type="PANTHER" id="PTHR43691">
    <property type="entry name" value="URIDINE PHOSPHORYLASE"/>
    <property type="match status" value="1"/>
</dbReference>
<dbReference type="GO" id="GO:0005829">
    <property type="term" value="C:cytosol"/>
    <property type="evidence" value="ECO:0007669"/>
    <property type="project" value="TreeGrafter"/>
</dbReference>
<reference evidence="2 3" key="1">
    <citation type="journal article" date="2015" name="Nature">
        <title>rRNA introns, odd ribosomes, and small enigmatic genomes across a large radiation of phyla.</title>
        <authorList>
            <person name="Brown C.T."/>
            <person name="Hug L.A."/>
            <person name="Thomas B.C."/>
            <person name="Sharon I."/>
            <person name="Castelle C.J."/>
            <person name="Singh A."/>
            <person name="Wilkins M.J."/>
            <person name="Williams K.H."/>
            <person name="Banfield J.F."/>
        </authorList>
    </citation>
    <scope>NUCLEOTIDE SEQUENCE [LARGE SCALE GENOMIC DNA]</scope>
</reference>
<dbReference type="Gene3D" id="3.40.50.1580">
    <property type="entry name" value="Nucleoside phosphorylase domain"/>
    <property type="match status" value="1"/>
</dbReference>
<dbReference type="EMBL" id="LCOY01000061">
    <property type="protein sequence ID" value="KKU86148.1"/>
    <property type="molecule type" value="Genomic_DNA"/>
</dbReference>
<dbReference type="PANTHER" id="PTHR43691:SF13">
    <property type="entry name" value="URIDINE PHOSPHORYLASE"/>
    <property type="match status" value="1"/>
</dbReference>
<proteinExistence type="predicted"/>
<name>A0A0G1W714_9BACT</name>
<dbReference type="InterPro" id="IPR035994">
    <property type="entry name" value="Nucleoside_phosphorylase_sf"/>
</dbReference>
<feature type="domain" description="Nucleoside phosphorylase" evidence="1">
    <location>
        <begin position="32"/>
        <end position="249"/>
    </location>
</feature>
<dbReference type="GO" id="GO:0003824">
    <property type="term" value="F:catalytic activity"/>
    <property type="evidence" value="ECO:0007669"/>
    <property type="project" value="InterPro"/>
</dbReference>
<evidence type="ECO:0000313" key="2">
    <source>
        <dbReference type="EMBL" id="KKU86148.1"/>
    </source>
</evidence>